<proteinExistence type="predicted"/>
<reference evidence="1 2" key="1">
    <citation type="submission" date="2019-08" db="EMBL/GenBank/DDBJ databases">
        <title>Complete genome sequence of Terriglobus albidus strain ORNL.</title>
        <authorList>
            <person name="Podar M."/>
        </authorList>
    </citation>
    <scope>NUCLEOTIDE SEQUENCE [LARGE SCALE GENOMIC DNA]</scope>
    <source>
        <strain evidence="1 2">ORNL</strain>
    </source>
</reference>
<keyword evidence="1" id="KW-0645">Protease</keyword>
<organism evidence="1 2">
    <name type="scientific">Terriglobus albidus</name>
    <dbReference type="NCBI Taxonomy" id="1592106"/>
    <lineage>
        <taxon>Bacteria</taxon>
        <taxon>Pseudomonadati</taxon>
        <taxon>Acidobacteriota</taxon>
        <taxon>Terriglobia</taxon>
        <taxon>Terriglobales</taxon>
        <taxon>Acidobacteriaceae</taxon>
        <taxon>Terriglobus</taxon>
    </lineage>
</organism>
<dbReference type="AlphaFoldDB" id="A0A5B9EHV5"/>
<dbReference type="InterPro" id="IPR008969">
    <property type="entry name" value="CarboxyPept-like_regulatory"/>
</dbReference>
<evidence type="ECO:0000313" key="1">
    <source>
        <dbReference type="EMBL" id="QEE29656.1"/>
    </source>
</evidence>
<dbReference type="EMBL" id="CP042806">
    <property type="protein sequence ID" value="QEE29656.1"/>
    <property type="molecule type" value="Genomic_DNA"/>
</dbReference>
<name>A0A5B9EHV5_9BACT</name>
<dbReference type="KEGG" id="talb:FTW19_17685"/>
<keyword evidence="2" id="KW-1185">Reference proteome</keyword>
<protein>
    <submittedName>
        <fullName evidence="1">Carboxypeptidase regulatory-like domain-containing protein</fullName>
    </submittedName>
</protein>
<sequence>MYPTVRTRWNYPNPTAASIQSINWGGSKEAETIEVTSPYAWSIRVGNCNQPVANAAVEVMGNNQTREGTSDANGWLNFYNLPPGSYSARSANVAAAPVAAATIDGTHVNQPSQLGTRIQPCPGFLPPIIFKPLPIVLKEFKLKQSVKLNNSGTQKP</sequence>
<keyword evidence="1" id="KW-0121">Carboxypeptidase</keyword>
<accession>A0A5B9EHV5</accession>
<dbReference type="RefSeq" id="WP_147648854.1">
    <property type="nucleotide sequence ID" value="NZ_CP042806.1"/>
</dbReference>
<evidence type="ECO:0000313" key="2">
    <source>
        <dbReference type="Proteomes" id="UP000321820"/>
    </source>
</evidence>
<dbReference type="SUPFAM" id="SSF49464">
    <property type="entry name" value="Carboxypeptidase regulatory domain-like"/>
    <property type="match status" value="1"/>
</dbReference>
<dbReference type="Proteomes" id="UP000321820">
    <property type="component" value="Chromosome"/>
</dbReference>
<keyword evidence="1" id="KW-0378">Hydrolase</keyword>
<gene>
    <name evidence="1" type="ORF">FTW19_17685</name>
</gene>
<dbReference type="GO" id="GO:0004180">
    <property type="term" value="F:carboxypeptidase activity"/>
    <property type="evidence" value="ECO:0007669"/>
    <property type="project" value="UniProtKB-KW"/>
</dbReference>